<dbReference type="SUPFAM" id="SSF52540">
    <property type="entry name" value="P-loop containing nucleoside triphosphate hydrolases"/>
    <property type="match status" value="2"/>
</dbReference>
<dbReference type="OrthoDB" id="9760715at2"/>
<dbReference type="Gene3D" id="3.40.50.300">
    <property type="entry name" value="P-loop containing nucleotide triphosphate hydrolases"/>
    <property type="match status" value="1"/>
</dbReference>
<keyword evidence="2" id="KW-0547">Nucleotide-binding</keyword>
<dbReference type="EMBL" id="CP001147">
    <property type="protein sequence ID" value="ACI21391.1"/>
    <property type="molecule type" value="Genomic_DNA"/>
</dbReference>
<evidence type="ECO:0000313" key="3">
    <source>
        <dbReference type="Proteomes" id="UP000000718"/>
    </source>
</evidence>
<organism evidence="2 3">
    <name type="scientific">Thermodesulfovibrio yellowstonii (strain ATCC 51303 / DSM 11347 / YP87)</name>
    <dbReference type="NCBI Taxonomy" id="289376"/>
    <lineage>
        <taxon>Bacteria</taxon>
        <taxon>Pseudomonadati</taxon>
        <taxon>Nitrospirota</taxon>
        <taxon>Thermodesulfovibrionia</taxon>
        <taxon>Thermodesulfovibrionales</taxon>
        <taxon>Thermodesulfovibrionaceae</taxon>
        <taxon>Thermodesulfovibrio</taxon>
    </lineage>
</organism>
<dbReference type="RefSeq" id="WP_012546108.1">
    <property type="nucleotide sequence ID" value="NC_011296.1"/>
</dbReference>
<dbReference type="SMART" id="SM00487">
    <property type="entry name" value="DEXDc"/>
    <property type="match status" value="1"/>
</dbReference>
<keyword evidence="3" id="KW-1185">Reference proteome</keyword>
<dbReference type="InterPro" id="IPR027417">
    <property type="entry name" value="P-loop_NTPase"/>
</dbReference>
<dbReference type="eggNOG" id="COG0553">
    <property type="taxonomic scope" value="Bacteria"/>
</dbReference>
<evidence type="ECO:0000313" key="2">
    <source>
        <dbReference type="EMBL" id="ACI21391.1"/>
    </source>
</evidence>
<dbReference type="EnsemblBacteria" id="ACI21391">
    <property type="protein sequence ID" value="ACI21391"/>
    <property type="gene ID" value="THEYE_A0640"/>
</dbReference>
<evidence type="ECO:0000259" key="1">
    <source>
        <dbReference type="PROSITE" id="PS51192"/>
    </source>
</evidence>
<dbReference type="InterPro" id="IPR000330">
    <property type="entry name" value="SNF2_N"/>
</dbReference>
<dbReference type="Proteomes" id="UP000000718">
    <property type="component" value="Chromosome"/>
</dbReference>
<dbReference type="InterPro" id="IPR038718">
    <property type="entry name" value="SNF2-like_sf"/>
</dbReference>
<dbReference type="GO" id="GO:0004386">
    <property type="term" value="F:helicase activity"/>
    <property type="evidence" value="ECO:0007669"/>
    <property type="project" value="UniProtKB-KW"/>
</dbReference>
<dbReference type="InParanoid" id="B5YJR8"/>
<keyword evidence="2" id="KW-0347">Helicase</keyword>
<name>B5YJR8_THEYD</name>
<reference evidence="2 3" key="2">
    <citation type="journal article" date="2015" name="Genome Announc.">
        <title>Genome Sequence of the Sulfate-Reducing Thermophilic Bacterium Thermodesulfovibrio yellowstonii Strain DSM 11347T (Phylum Nitrospirae).</title>
        <authorList>
            <person name="Bhatnagar S."/>
            <person name="Badger J.H."/>
            <person name="Madupu R."/>
            <person name="Khouri H.M."/>
            <person name="O'Connor E.M."/>
            <person name="Robb F.T."/>
            <person name="Ward N.L."/>
            <person name="Eisen J.A."/>
        </authorList>
    </citation>
    <scope>NUCLEOTIDE SEQUENCE [LARGE SCALE GENOMIC DNA]</scope>
    <source>
        <strain evidence="3">ATCC 51303 / DSM 11347 / YP87</strain>
    </source>
</reference>
<protein>
    <submittedName>
        <fullName evidence="2">Swi/snf family helicase_2</fullName>
    </submittedName>
</protein>
<dbReference type="GO" id="GO:0005524">
    <property type="term" value="F:ATP binding"/>
    <property type="evidence" value="ECO:0007669"/>
    <property type="project" value="InterPro"/>
</dbReference>
<dbReference type="GO" id="GO:0003677">
    <property type="term" value="F:DNA binding"/>
    <property type="evidence" value="ECO:0000318"/>
    <property type="project" value="GO_Central"/>
</dbReference>
<sequence length="540" mass="62515">MKFLKDLRINLAKKLILKKKEDIFLLDKIEIDLKGGSPVKLKIPPFPTPQNIEHQYFQKPLVKDYNVNFPDCKHTCMYRISKDKLPEISVFEIRGKLFCPKIKAFAVNLGNPVVIGMSYKKYERKDRVSTLFPVSDDKLCIHGIERKLCSICNQRLQNKKTPIKSNFFQLILPILQPPLGENFDNPIAFQNKLKLYPFKIDGVKFLANHKQAILGDEMGLGKSIQAIVAIRLLFRIGEIVNVIIVCPKSVLTDWKKKLNDWAPELKVVKICGTPEQRKIIWYFPAHVYLITYDTLRQDENVSKKDFDLVILDEIQKIKNPSSGIPKAVRQVNGKIRWGLSGTPLENHLDELVSIFAYIKPGLLTYNDVQNLKKIKDLINPFFLRRRKQDVLKKLPKKVYEEVWLELTPERKAYNKVEQEGIVTLKKQGTSVTVQHIWALISKLKQICNLDPISNESCKLEYLPVAIQTEDRTHRIGQKKTVFVSSLFTVNTIEERIQNILNKKKQLFKEVIDHLSDTRLSKILSEEDLFSLFNIKKSKSK</sequence>
<dbReference type="GO" id="GO:0045944">
    <property type="term" value="P:positive regulation of transcription by RNA polymerase II"/>
    <property type="evidence" value="ECO:0000318"/>
    <property type="project" value="GO_Central"/>
</dbReference>
<dbReference type="GO" id="GO:0031507">
    <property type="term" value="P:heterochromatin formation"/>
    <property type="evidence" value="ECO:0000318"/>
    <property type="project" value="GO_Central"/>
</dbReference>
<dbReference type="GO" id="GO:0140750">
    <property type="term" value="F:nucleosome array spacer activity"/>
    <property type="evidence" value="ECO:0000318"/>
    <property type="project" value="GO_Central"/>
</dbReference>
<dbReference type="Gene3D" id="3.40.50.10810">
    <property type="entry name" value="Tandem AAA-ATPase domain"/>
    <property type="match status" value="1"/>
</dbReference>
<dbReference type="KEGG" id="tye:THEYE_A0640"/>
<gene>
    <name evidence="2" type="ordered locus">THEYE_A0640</name>
</gene>
<keyword evidence="2" id="KW-0067">ATP-binding</keyword>
<keyword evidence="2" id="KW-0378">Hydrolase</keyword>
<dbReference type="PATRIC" id="fig|289376.4.peg.634"/>
<feature type="domain" description="Helicase ATP-binding" evidence="1">
    <location>
        <begin position="203"/>
        <end position="361"/>
    </location>
</feature>
<dbReference type="AlphaFoldDB" id="B5YJR8"/>
<proteinExistence type="predicted"/>
<dbReference type="GO" id="GO:0003682">
    <property type="term" value="F:chromatin binding"/>
    <property type="evidence" value="ECO:0000318"/>
    <property type="project" value="GO_Central"/>
</dbReference>
<reference evidence="3" key="1">
    <citation type="submission" date="2008-08" db="EMBL/GenBank/DDBJ databases">
        <title>The complete genome sequence of Thermodesulfovibrio yellowstonii strain ATCC 51303 / DSM 11347 / YP87.</title>
        <authorList>
            <person name="Dodson R.J."/>
            <person name="Durkin A.S."/>
            <person name="Wu M."/>
            <person name="Eisen J."/>
            <person name="Sutton G."/>
        </authorList>
    </citation>
    <scope>NUCLEOTIDE SEQUENCE [LARGE SCALE GENOMIC DNA]</scope>
    <source>
        <strain evidence="3">ATCC 51303 / DSM 11347 / YP87</strain>
    </source>
</reference>
<dbReference type="HOGENOM" id="CLU_504247_0_0_0"/>
<dbReference type="STRING" id="289376.THEYE_A0640"/>
<dbReference type="PROSITE" id="PS51192">
    <property type="entry name" value="HELICASE_ATP_BIND_1"/>
    <property type="match status" value="1"/>
</dbReference>
<accession>B5YJR8</accession>
<dbReference type="PANTHER" id="PTHR10799">
    <property type="entry name" value="SNF2/RAD54 HELICASE FAMILY"/>
    <property type="match status" value="1"/>
</dbReference>
<dbReference type="InterPro" id="IPR014001">
    <property type="entry name" value="Helicase_ATP-bd"/>
</dbReference>
<dbReference type="Pfam" id="PF00176">
    <property type="entry name" value="SNF2-rel_dom"/>
    <property type="match status" value="1"/>
</dbReference>